<dbReference type="Pfam" id="PF17253">
    <property type="entry name" value="DUF5320"/>
    <property type="match status" value="1"/>
</dbReference>
<dbReference type="AlphaFoldDB" id="A0A445MRQ2"/>
<proteinExistence type="predicted"/>
<protein>
    <recommendedName>
        <fullName evidence="2">DUF5320 domain-containing protein</fullName>
    </recommendedName>
</protein>
<reference evidence="1" key="1">
    <citation type="submission" date="2018-01" db="EMBL/GenBank/DDBJ databases">
        <authorList>
            <person name="Regsiter A."/>
            <person name="William W."/>
        </authorList>
    </citation>
    <scope>NUCLEOTIDE SEQUENCE</scope>
    <source>
        <strain evidence="1">TRIP AH-1</strain>
    </source>
</reference>
<accession>A0A445MRQ2</accession>
<organism evidence="1">
    <name type="scientific">uncultured Desulfobacterium sp</name>
    <dbReference type="NCBI Taxonomy" id="201089"/>
    <lineage>
        <taxon>Bacteria</taxon>
        <taxon>Pseudomonadati</taxon>
        <taxon>Thermodesulfobacteriota</taxon>
        <taxon>Desulfobacteria</taxon>
        <taxon>Desulfobacterales</taxon>
        <taxon>Desulfobacteriaceae</taxon>
        <taxon>Desulfobacterium</taxon>
        <taxon>environmental samples</taxon>
    </lineage>
</organism>
<sequence>MPGYDGTGPMSMGPMTGGARGLCNVNNRSWTLRGGGPGFGMGRGRGYRNMYCLTARPRWMRAGQSGFGNYPTSYTKEEEVGFLKDQAAALKSELDAIDARLQKLES</sequence>
<dbReference type="EMBL" id="OJIN01000019">
    <property type="protein sequence ID" value="SPD72081.1"/>
    <property type="molecule type" value="Genomic_DNA"/>
</dbReference>
<dbReference type="InterPro" id="IPR035205">
    <property type="entry name" value="DUF5320"/>
</dbReference>
<evidence type="ECO:0000313" key="1">
    <source>
        <dbReference type="EMBL" id="SPD72081.1"/>
    </source>
</evidence>
<gene>
    <name evidence="1" type="ORF">PITCH_A1150116</name>
</gene>
<evidence type="ECO:0008006" key="2">
    <source>
        <dbReference type="Google" id="ProtNLM"/>
    </source>
</evidence>
<name>A0A445MRQ2_9BACT</name>